<accession>A0ABP8KKK2</accession>
<dbReference type="Gene3D" id="3.40.30.10">
    <property type="entry name" value="Glutaredoxin"/>
    <property type="match status" value="1"/>
</dbReference>
<gene>
    <name evidence="2" type="ORF">GCM10023168_28210</name>
</gene>
<dbReference type="Pfam" id="PF13192">
    <property type="entry name" value="Thioredoxin_3"/>
    <property type="match status" value="1"/>
</dbReference>
<keyword evidence="3" id="KW-1185">Reference proteome</keyword>
<comment type="caution">
    <text evidence="2">The sequence shown here is derived from an EMBL/GenBank/DDBJ whole genome shotgun (WGS) entry which is preliminary data.</text>
</comment>
<proteinExistence type="predicted"/>
<protein>
    <recommendedName>
        <fullName evidence="1">Thioredoxin-like fold domain-containing protein</fullName>
    </recommendedName>
</protein>
<dbReference type="SUPFAM" id="SSF52833">
    <property type="entry name" value="Thioredoxin-like"/>
    <property type="match status" value="1"/>
</dbReference>
<dbReference type="EMBL" id="BAABGM010000016">
    <property type="protein sequence ID" value="GAA4409440.1"/>
    <property type="molecule type" value="Genomic_DNA"/>
</dbReference>
<reference evidence="3" key="1">
    <citation type="journal article" date="2019" name="Int. J. Syst. Evol. Microbiol.">
        <title>The Global Catalogue of Microorganisms (GCM) 10K type strain sequencing project: providing services to taxonomists for standard genome sequencing and annotation.</title>
        <authorList>
            <consortium name="The Broad Institute Genomics Platform"/>
            <consortium name="The Broad Institute Genome Sequencing Center for Infectious Disease"/>
            <person name="Wu L."/>
            <person name="Ma J."/>
        </authorList>
    </citation>
    <scope>NUCLEOTIDE SEQUENCE [LARGE SCALE GENOMIC DNA]</scope>
    <source>
        <strain evidence="3">JCM 17809</strain>
    </source>
</reference>
<dbReference type="Proteomes" id="UP001500945">
    <property type="component" value="Unassembled WGS sequence"/>
</dbReference>
<evidence type="ECO:0000313" key="3">
    <source>
        <dbReference type="Proteomes" id="UP001500945"/>
    </source>
</evidence>
<dbReference type="InterPro" id="IPR012336">
    <property type="entry name" value="Thioredoxin-like_fold"/>
</dbReference>
<dbReference type="InterPro" id="IPR036249">
    <property type="entry name" value="Thioredoxin-like_sf"/>
</dbReference>
<name>A0ABP8KKK2_9MICO</name>
<evidence type="ECO:0000313" key="2">
    <source>
        <dbReference type="EMBL" id="GAA4409440.1"/>
    </source>
</evidence>
<evidence type="ECO:0000259" key="1">
    <source>
        <dbReference type="Pfam" id="PF13192"/>
    </source>
</evidence>
<organism evidence="2 3">
    <name type="scientific">Fodinibacter luteus</name>
    <dbReference type="NCBI Taxonomy" id="552064"/>
    <lineage>
        <taxon>Bacteria</taxon>
        <taxon>Bacillati</taxon>
        <taxon>Actinomycetota</taxon>
        <taxon>Actinomycetes</taxon>
        <taxon>Micrococcales</taxon>
        <taxon>Intrasporangiaceae</taxon>
        <taxon>Fodinibacter (ex Wang et al. 2009)</taxon>
    </lineage>
</organism>
<feature type="domain" description="Thioredoxin-like fold" evidence="1">
    <location>
        <begin position="13"/>
        <end position="89"/>
    </location>
</feature>
<sequence length="103" mass="11162">MSTHPGPPHGPIKVTVVESPSCHYCADAHQALEQLTGDGHPLEVTTLDVRDPAGQDLMRRHGAGMSPLVLVDGAFFSQGRLPRRKLARHLRKCAERPHITTGA</sequence>